<dbReference type="Proteomes" id="UP000005237">
    <property type="component" value="Unassembled WGS sequence"/>
</dbReference>
<proteinExistence type="predicted"/>
<feature type="compositionally biased region" description="Acidic residues" evidence="1">
    <location>
        <begin position="162"/>
        <end position="184"/>
    </location>
</feature>
<evidence type="ECO:0000256" key="1">
    <source>
        <dbReference type="SAM" id="MobiDB-lite"/>
    </source>
</evidence>
<reference evidence="3" key="2">
    <citation type="submission" date="2022-06" db="UniProtKB">
        <authorList>
            <consortium name="EnsemblMetazoa"/>
        </authorList>
    </citation>
    <scope>IDENTIFICATION</scope>
    <source>
        <strain evidence="3">DF5081</strain>
    </source>
</reference>
<feature type="compositionally biased region" description="Polar residues" evidence="1">
    <location>
        <begin position="23"/>
        <end position="34"/>
    </location>
</feature>
<evidence type="ECO:0000313" key="4">
    <source>
        <dbReference type="Proteomes" id="UP000005237"/>
    </source>
</evidence>
<evidence type="ECO:0000313" key="3">
    <source>
        <dbReference type="EnsemblMetazoa" id="CJA13186.1"/>
    </source>
</evidence>
<dbReference type="AlphaFoldDB" id="A0A8R1HZX9"/>
<dbReference type="OMA" id="ISHGMHH"/>
<evidence type="ECO:0000256" key="2">
    <source>
        <dbReference type="SAM" id="SignalP"/>
    </source>
</evidence>
<protein>
    <submittedName>
        <fullName evidence="3">Uncharacterized protein</fullName>
    </submittedName>
</protein>
<dbReference type="EnsemblMetazoa" id="CJA13186.1">
    <property type="protein sequence ID" value="CJA13186.1"/>
    <property type="gene ID" value="WBGene00132390"/>
</dbReference>
<sequence length="254" mass="28773">MKLLFIILCVSALYVHSFPIGTQQNSSEDVQAATSDAGENAENEETSEEVTLEDQLNEVDEDPTSSRKKRGMYSSERTEEEFEVHHGIHHREKRHADSIVAKDDHHGAHEKRSADEHHEHHQKRSEHSVPPHHEKRNAPVEEHHMKKRSSDGHRHHRSTDQGIDEDEPEDEIRPDDEPEEDEEESSRARRDLPLPHFPSDNDASAHSNSVAVRVKRVSRAGSSHKVRTLNKNRGNSKAGETMQNDVPASGVLSP</sequence>
<feature type="signal peptide" evidence="2">
    <location>
        <begin position="1"/>
        <end position="17"/>
    </location>
</feature>
<accession>A0A8R1HZX9</accession>
<name>A0A8R1HZX9_CAEJA</name>
<organism evidence="3 4">
    <name type="scientific">Caenorhabditis japonica</name>
    <dbReference type="NCBI Taxonomy" id="281687"/>
    <lineage>
        <taxon>Eukaryota</taxon>
        <taxon>Metazoa</taxon>
        <taxon>Ecdysozoa</taxon>
        <taxon>Nematoda</taxon>
        <taxon>Chromadorea</taxon>
        <taxon>Rhabditida</taxon>
        <taxon>Rhabditina</taxon>
        <taxon>Rhabditomorpha</taxon>
        <taxon>Rhabditoidea</taxon>
        <taxon>Rhabditidae</taxon>
        <taxon>Peloderinae</taxon>
        <taxon>Caenorhabditis</taxon>
    </lineage>
</organism>
<keyword evidence="2" id="KW-0732">Signal</keyword>
<feature type="chain" id="PRO_5035714766" evidence="2">
    <location>
        <begin position="18"/>
        <end position="254"/>
    </location>
</feature>
<keyword evidence="4" id="KW-1185">Reference proteome</keyword>
<feature type="region of interest" description="Disordered" evidence="1">
    <location>
        <begin position="23"/>
        <end position="254"/>
    </location>
</feature>
<feature type="compositionally biased region" description="Basic residues" evidence="1">
    <location>
        <begin position="213"/>
        <end position="230"/>
    </location>
</feature>
<reference evidence="4" key="1">
    <citation type="submission" date="2010-08" db="EMBL/GenBank/DDBJ databases">
        <authorList>
            <consortium name="Caenorhabditis japonica Sequencing Consortium"/>
            <person name="Wilson R.K."/>
        </authorList>
    </citation>
    <scope>NUCLEOTIDE SEQUENCE [LARGE SCALE GENOMIC DNA]</scope>
    <source>
        <strain evidence="4">DF5081</strain>
    </source>
</reference>
<feature type="compositionally biased region" description="Basic and acidic residues" evidence="1">
    <location>
        <begin position="94"/>
        <end position="152"/>
    </location>
</feature>
<feature type="compositionally biased region" description="Acidic residues" evidence="1">
    <location>
        <begin position="39"/>
        <end position="63"/>
    </location>
</feature>